<dbReference type="AlphaFoldDB" id="A0A7X1E5A7"/>
<name>A0A7X1E5A7_9BACT</name>
<gene>
    <name evidence="3" type="ORF">H5P30_06385</name>
</gene>
<evidence type="ECO:0000313" key="3">
    <source>
        <dbReference type="EMBL" id="MBC2601402.1"/>
    </source>
</evidence>
<keyword evidence="1" id="KW-0175">Coiled coil</keyword>
<keyword evidence="2" id="KW-0812">Transmembrane</keyword>
<feature type="transmembrane region" description="Helical" evidence="2">
    <location>
        <begin position="12"/>
        <end position="31"/>
    </location>
</feature>
<dbReference type="Proteomes" id="UP000525652">
    <property type="component" value="Unassembled WGS sequence"/>
</dbReference>
<dbReference type="InterPro" id="IPR014717">
    <property type="entry name" value="Transl_elong_EF1B/ribsomal_bS6"/>
</dbReference>
<evidence type="ECO:0008006" key="5">
    <source>
        <dbReference type="Google" id="ProtNLM"/>
    </source>
</evidence>
<organism evidence="3 4">
    <name type="scientific">Puniceicoccus vermicola</name>
    <dbReference type="NCBI Taxonomy" id="388746"/>
    <lineage>
        <taxon>Bacteria</taxon>
        <taxon>Pseudomonadati</taxon>
        <taxon>Verrucomicrobiota</taxon>
        <taxon>Opitutia</taxon>
        <taxon>Puniceicoccales</taxon>
        <taxon>Puniceicoccaceae</taxon>
        <taxon>Puniceicoccus</taxon>
    </lineage>
</organism>
<dbReference type="Gene3D" id="3.30.70.60">
    <property type="match status" value="1"/>
</dbReference>
<dbReference type="EMBL" id="JACHVA010000053">
    <property type="protein sequence ID" value="MBC2601402.1"/>
    <property type="molecule type" value="Genomic_DNA"/>
</dbReference>
<reference evidence="3 4" key="1">
    <citation type="submission" date="2020-07" db="EMBL/GenBank/DDBJ databases">
        <authorList>
            <person name="Feng X."/>
        </authorList>
    </citation>
    <scope>NUCLEOTIDE SEQUENCE [LARGE SCALE GENOMIC DNA]</scope>
    <source>
        <strain evidence="3 4">JCM14086</strain>
    </source>
</reference>
<keyword evidence="2" id="KW-1133">Transmembrane helix</keyword>
<keyword evidence="2" id="KW-0472">Membrane</keyword>
<evidence type="ECO:0000313" key="4">
    <source>
        <dbReference type="Proteomes" id="UP000525652"/>
    </source>
</evidence>
<comment type="caution">
    <text evidence="3">The sequence shown here is derived from an EMBL/GenBank/DDBJ whole genome shotgun (WGS) entry which is preliminary data.</text>
</comment>
<proteinExistence type="predicted"/>
<evidence type="ECO:0000256" key="1">
    <source>
        <dbReference type="SAM" id="Coils"/>
    </source>
</evidence>
<accession>A0A7X1E5A7</accession>
<keyword evidence="4" id="KW-1185">Reference proteome</keyword>
<feature type="coiled-coil region" evidence="1">
    <location>
        <begin position="36"/>
        <end position="80"/>
    </location>
</feature>
<sequence>MKLSLPPLFRKFAIPAIAGIFVLICLLIFFLRFSTLSDLKTSISEAEREVLTMRRNIKSSENLESQLETIEALTDRLQERTIEPEDTAVNTAYFYQFETDQVQIESVEQRNTPVPKSYSPWKMKNFGTTLFTIRATGSFQQLLYFIFQIRGGEKIVRLINFSIIPADGEGEKIRRITLTLEALTSPPQKKQ</sequence>
<protein>
    <recommendedName>
        <fullName evidence="5">Tfp pilus assembly protein PilO</fullName>
    </recommendedName>
</protein>
<evidence type="ECO:0000256" key="2">
    <source>
        <dbReference type="SAM" id="Phobius"/>
    </source>
</evidence>
<dbReference type="RefSeq" id="WP_185692117.1">
    <property type="nucleotide sequence ID" value="NZ_JACHVA010000053.1"/>
</dbReference>